<evidence type="ECO:0000313" key="2">
    <source>
        <dbReference type="EMBL" id="SFE45957.1"/>
    </source>
</evidence>
<dbReference type="Proteomes" id="UP000325289">
    <property type="component" value="Unassembled WGS sequence"/>
</dbReference>
<dbReference type="Pfam" id="PF20078">
    <property type="entry name" value="DUF6473"/>
    <property type="match status" value="1"/>
</dbReference>
<feature type="domain" description="DUF6473" evidence="1">
    <location>
        <begin position="10"/>
        <end position="283"/>
    </location>
</feature>
<dbReference type="InterPro" id="IPR045524">
    <property type="entry name" value="DUF6473"/>
</dbReference>
<gene>
    <name evidence="2" type="ORF">SAMN04515678_11013</name>
</gene>
<accession>A0A1I2AQF5</accession>
<dbReference type="AlphaFoldDB" id="A0A1I2AQF5"/>
<organism evidence="2 3">
    <name type="scientific">Roseivivax sediminis</name>
    <dbReference type="NCBI Taxonomy" id="936889"/>
    <lineage>
        <taxon>Bacteria</taxon>
        <taxon>Pseudomonadati</taxon>
        <taxon>Pseudomonadota</taxon>
        <taxon>Alphaproteobacteria</taxon>
        <taxon>Rhodobacterales</taxon>
        <taxon>Roseobacteraceae</taxon>
        <taxon>Roseivivax</taxon>
    </lineage>
</organism>
<sequence>MGENTNGCEMSYASGHRGGVEYYPCRYGNSRITFRGPKIRCEGDFIACLGGSETYGRFVPDPFCTQLGRALDLPCANFGIVNAGLDAFTQDPAILGLAAGARHTVLQVVGAQNLSNRFYSVHPRRNDRFVRASDTLMALYPDIDFTEHAFTRAMLQSLLDTAPDRFALVVEELQTAWVARMKSLLAAIGGAPVLLWCADAAPPQAANFEAGDTLGADPLFVTAPMLEALRQRVADIVVYTPSAAAREAGTEGMVFSDFDASAASATLGAAAHREVAAQLADTLVSENAVAA</sequence>
<reference evidence="2 3" key="1">
    <citation type="submission" date="2016-10" db="EMBL/GenBank/DDBJ databases">
        <authorList>
            <person name="Varghese N."/>
            <person name="Submissions S."/>
        </authorList>
    </citation>
    <scope>NUCLEOTIDE SEQUENCE [LARGE SCALE GENOMIC DNA]</scope>
    <source>
        <strain evidence="3">YIM D21,KCTC 23444,ACCC 10710</strain>
    </source>
</reference>
<keyword evidence="3" id="KW-1185">Reference proteome</keyword>
<evidence type="ECO:0000259" key="1">
    <source>
        <dbReference type="Pfam" id="PF20078"/>
    </source>
</evidence>
<protein>
    <recommendedName>
        <fullName evidence="1">DUF6473 domain-containing protein</fullName>
    </recommendedName>
</protein>
<proteinExistence type="predicted"/>
<dbReference type="EMBL" id="FOMS01000010">
    <property type="protein sequence ID" value="SFE45957.1"/>
    <property type="molecule type" value="Genomic_DNA"/>
</dbReference>
<name>A0A1I2AQF5_9RHOB</name>
<evidence type="ECO:0000313" key="3">
    <source>
        <dbReference type="Proteomes" id="UP000325289"/>
    </source>
</evidence>